<dbReference type="GO" id="GO:0016281">
    <property type="term" value="C:eukaryotic translation initiation factor 4F complex"/>
    <property type="evidence" value="ECO:0007669"/>
    <property type="project" value="TreeGrafter"/>
</dbReference>
<evidence type="ECO:0000256" key="3">
    <source>
        <dbReference type="ARBA" id="ARBA00022917"/>
    </source>
</evidence>
<dbReference type="Pfam" id="PF01652">
    <property type="entry name" value="IF4E"/>
    <property type="match status" value="1"/>
</dbReference>
<name>A0A6C0HT73_9ZZZZ</name>
<dbReference type="InterPro" id="IPR001040">
    <property type="entry name" value="TIF_eIF_4E"/>
</dbReference>
<feature type="region of interest" description="Disordered" evidence="4">
    <location>
        <begin position="1"/>
        <end position="22"/>
    </location>
</feature>
<accession>A0A6C0HT73</accession>
<evidence type="ECO:0000256" key="1">
    <source>
        <dbReference type="ARBA" id="ARBA00022540"/>
    </source>
</evidence>
<dbReference type="InterPro" id="IPR023398">
    <property type="entry name" value="TIF_eIF4e-like"/>
</dbReference>
<dbReference type="GO" id="GO:0003743">
    <property type="term" value="F:translation initiation factor activity"/>
    <property type="evidence" value="ECO:0007669"/>
    <property type="project" value="UniProtKB-KW"/>
</dbReference>
<dbReference type="EMBL" id="MN740015">
    <property type="protein sequence ID" value="QHT83948.1"/>
    <property type="molecule type" value="Genomic_DNA"/>
</dbReference>
<keyword evidence="2" id="KW-0694">RNA-binding</keyword>
<organism evidence="5">
    <name type="scientific">viral metagenome</name>
    <dbReference type="NCBI Taxonomy" id="1070528"/>
    <lineage>
        <taxon>unclassified sequences</taxon>
        <taxon>metagenomes</taxon>
        <taxon>organismal metagenomes</taxon>
    </lineage>
</organism>
<reference evidence="5" key="1">
    <citation type="journal article" date="2020" name="Nature">
        <title>Giant virus diversity and host interactions through global metagenomics.</title>
        <authorList>
            <person name="Schulz F."/>
            <person name="Roux S."/>
            <person name="Paez-Espino D."/>
            <person name="Jungbluth S."/>
            <person name="Walsh D.A."/>
            <person name="Denef V.J."/>
            <person name="McMahon K.D."/>
            <person name="Konstantinidis K.T."/>
            <person name="Eloe-Fadrosh E.A."/>
            <person name="Kyrpides N.C."/>
            <person name="Woyke T."/>
        </authorList>
    </citation>
    <scope>NUCLEOTIDE SEQUENCE</scope>
    <source>
        <strain evidence="5">GVMAG-M-3300023184-16</strain>
    </source>
</reference>
<dbReference type="PANTHER" id="PTHR11960:SF8">
    <property type="entry name" value="EUKARYOTIC TRANSLATION INITIATION FACTOR 4E1-RELATED"/>
    <property type="match status" value="1"/>
</dbReference>
<evidence type="ECO:0000256" key="4">
    <source>
        <dbReference type="SAM" id="MobiDB-lite"/>
    </source>
</evidence>
<feature type="compositionally biased region" description="Basic and acidic residues" evidence="4">
    <location>
        <begin position="11"/>
        <end position="22"/>
    </location>
</feature>
<proteinExistence type="predicted"/>
<evidence type="ECO:0000256" key="2">
    <source>
        <dbReference type="ARBA" id="ARBA00022884"/>
    </source>
</evidence>
<dbReference type="SUPFAM" id="SSF55418">
    <property type="entry name" value="eIF4e-like"/>
    <property type="match status" value="1"/>
</dbReference>
<dbReference type="PANTHER" id="PTHR11960">
    <property type="entry name" value="EUKARYOTIC TRANSLATION INITIATION FACTOR 4E RELATED"/>
    <property type="match status" value="1"/>
</dbReference>
<dbReference type="GO" id="GO:0000340">
    <property type="term" value="F:RNA 7-methylguanosine cap binding"/>
    <property type="evidence" value="ECO:0007669"/>
    <property type="project" value="TreeGrafter"/>
</dbReference>
<dbReference type="Gene3D" id="3.30.760.10">
    <property type="entry name" value="RNA Cap, Translation Initiation Factor Eif4e"/>
    <property type="match status" value="1"/>
</dbReference>
<dbReference type="AlphaFoldDB" id="A0A6C0HT73"/>
<evidence type="ECO:0000313" key="5">
    <source>
        <dbReference type="EMBL" id="QHT83948.1"/>
    </source>
</evidence>
<sequence length="199" mass="23299">MSNNTSLPNILHDHDNMNDHHHDLSEKTVTNQQLLNSKSLRLQVPWNYYYHLPNDKNWNLDSYKPIMENVSTLEQMIELNEKVTDNIIKNCMLFIMRKGITPMWEDSHNRQGGSFSYKVTNKAVVQVWRKLMYLLCGYSLTIDPSHMDLVNGITISPKRGFCIIKIWMKNCTLQDPAIIYNIDNLLRNGCLFKAHNPEF</sequence>
<keyword evidence="3" id="KW-0648">Protein biosynthesis</keyword>
<protein>
    <submittedName>
        <fullName evidence="5">Uncharacterized protein</fullName>
    </submittedName>
</protein>
<keyword evidence="1" id="KW-0396">Initiation factor</keyword>